<accession>A0ABY0FK53</accession>
<reference evidence="3 4" key="2">
    <citation type="journal article" date="2020" name="Cell Rep.">
        <title>Acquisition and Adaptation of Ultra-small Parasitic Reduced Genome Bacteria to Mammalian Hosts.</title>
        <authorList>
            <person name="McLean J.S."/>
            <person name="Bor B."/>
            <person name="Kerns K.A."/>
            <person name="Liu Q."/>
            <person name="To T.T."/>
            <person name="Solden L."/>
            <person name="Hendrickson E.L."/>
            <person name="Wrighton K."/>
            <person name="Shi W."/>
            <person name="He X."/>
        </authorList>
    </citation>
    <scope>NUCLEOTIDE SEQUENCE [LARGE SCALE GENOMIC DNA]</scope>
    <source>
        <strain evidence="3 4">TM7_KMM_G3_1_HOT_351</strain>
    </source>
</reference>
<organism evidence="3 4">
    <name type="scientific">Candidatus Nanosyncoccus nanoralicus</name>
    <dbReference type="NCBI Taxonomy" id="2171996"/>
    <lineage>
        <taxon>Bacteria</taxon>
        <taxon>Candidatus Saccharimonadota</taxon>
        <taxon>Candidatus Nanosyncoccalia</taxon>
        <taxon>Candidatus Nanosyncoccales</taxon>
        <taxon>Candidatus Nanosyncoccaceae</taxon>
        <taxon>Candidatus Nanosyncoccus</taxon>
    </lineage>
</organism>
<keyword evidence="2" id="KW-0812">Transmembrane</keyword>
<feature type="region of interest" description="Disordered" evidence="1">
    <location>
        <begin position="1"/>
        <end position="32"/>
    </location>
</feature>
<keyword evidence="2" id="KW-1133">Transmembrane helix</keyword>
<gene>
    <name evidence="3" type="ORF">G3KMM_00269</name>
</gene>
<evidence type="ECO:0000256" key="1">
    <source>
        <dbReference type="SAM" id="MobiDB-lite"/>
    </source>
</evidence>
<evidence type="ECO:0000256" key="2">
    <source>
        <dbReference type="SAM" id="Phobius"/>
    </source>
</evidence>
<dbReference type="RefSeq" id="WP_129604518.1">
    <property type="nucleotide sequence ID" value="NZ_PRLL01000005.1"/>
</dbReference>
<comment type="caution">
    <text evidence="3">The sequence shown here is derived from an EMBL/GenBank/DDBJ whole genome shotgun (WGS) entry which is preliminary data.</text>
</comment>
<sequence>MDNLNTPGVDFTPNADGGVKMNDGNQPNNEVGTNSVFKVFGEVKKIDYNQELVDQQINMNPTEKRIYEPLTGSSVVVDTVQENRVPENGFPAGYGPNADFKRIEKPKKPKLGERIKRSFGELTKIQKRLLIIIPSAVVGLIVVFSIVASITGMFSTDYSKTYSVAKAIKSDLQKLRSNVNCDKVTEYNDNTFTSMEIYQGYIEGCKKNSQGVNAQLIEEMGDTAGVLKDIEVNRRFEAFKVALNESKASSAEVEKTLDLYSLWHNWLIVESSGDKTHNGFEWSESEIKEAAKILVESGNERLVSYGNAWINLKTEVAKAAYKFYHSSEETEVVDYVEAKNDLEAKKNAFIQFQKEKRPDVLTEFPLQLVDLANISVKFEEMYSFIRETYQKNYNKKVGGCKELINAVICD</sequence>
<keyword evidence="4" id="KW-1185">Reference proteome</keyword>
<protein>
    <submittedName>
        <fullName evidence="3">Uncharacterized protein</fullName>
    </submittedName>
</protein>
<evidence type="ECO:0000313" key="3">
    <source>
        <dbReference type="EMBL" id="RYC73703.1"/>
    </source>
</evidence>
<feature type="compositionally biased region" description="Polar residues" evidence="1">
    <location>
        <begin position="23"/>
        <end position="32"/>
    </location>
</feature>
<dbReference type="EMBL" id="PRLL01000005">
    <property type="protein sequence ID" value="RYC73703.1"/>
    <property type="molecule type" value="Genomic_DNA"/>
</dbReference>
<name>A0ABY0FK53_9BACT</name>
<proteinExistence type="predicted"/>
<feature type="transmembrane region" description="Helical" evidence="2">
    <location>
        <begin position="129"/>
        <end position="154"/>
    </location>
</feature>
<keyword evidence="2" id="KW-0472">Membrane</keyword>
<dbReference type="Proteomes" id="UP001191004">
    <property type="component" value="Unassembled WGS sequence"/>
</dbReference>
<reference evidence="3 4" key="1">
    <citation type="journal article" date="2018" name="bioRxiv">
        <title>Evidence of independent acquisition and adaption of ultra-small bacteria to human hosts across the highly diverse yet reduced genomes of the phylum Saccharibacteria.</title>
        <authorList>
            <person name="McLean J.S."/>
            <person name="Bor B."/>
            <person name="To T.T."/>
            <person name="Liu Q."/>
            <person name="Kearns K.A."/>
            <person name="Solden L.M."/>
            <person name="Wrighton K.C."/>
            <person name="He X."/>
            <person name="Shi W."/>
        </authorList>
    </citation>
    <scope>NUCLEOTIDE SEQUENCE [LARGE SCALE GENOMIC DNA]</scope>
    <source>
        <strain evidence="3 4">TM7_KMM_G3_1_HOT_351</strain>
    </source>
</reference>
<evidence type="ECO:0000313" key="4">
    <source>
        <dbReference type="Proteomes" id="UP001191004"/>
    </source>
</evidence>